<dbReference type="PANTHER" id="PTHR30329">
    <property type="entry name" value="STATOR ELEMENT OF FLAGELLAR MOTOR COMPLEX"/>
    <property type="match status" value="1"/>
</dbReference>
<protein>
    <submittedName>
        <fullName evidence="8">OmpA family protein</fullName>
    </submittedName>
</protein>
<dbReference type="OrthoDB" id="345640at2"/>
<evidence type="ECO:0000256" key="4">
    <source>
        <dbReference type="PROSITE-ProRule" id="PRU00473"/>
    </source>
</evidence>
<keyword evidence="6" id="KW-0732">Signal</keyword>
<dbReference type="InterPro" id="IPR036737">
    <property type="entry name" value="OmpA-like_sf"/>
</dbReference>
<dbReference type="PANTHER" id="PTHR30329:SF21">
    <property type="entry name" value="LIPOPROTEIN YIAD-RELATED"/>
    <property type="match status" value="1"/>
</dbReference>
<organism evidence="8 9">
    <name type="scientific">Variovorax gossypii</name>
    <dbReference type="NCBI Taxonomy" id="1679495"/>
    <lineage>
        <taxon>Bacteria</taxon>
        <taxon>Pseudomonadati</taxon>
        <taxon>Pseudomonadota</taxon>
        <taxon>Betaproteobacteria</taxon>
        <taxon>Burkholderiales</taxon>
        <taxon>Comamonadaceae</taxon>
        <taxon>Variovorax</taxon>
    </lineage>
</organism>
<comment type="caution">
    <text evidence="8">The sequence shown here is derived from an EMBL/GenBank/DDBJ whole genome shotgun (WGS) entry which is preliminary data.</text>
</comment>
<evidence type="ECO:0000256" key="3">
    <source>
        <dbReference type="ARBA" id="ARBA00023237"/>
    </source>
</evidence>
<dbReference type="RefSeq" id="WP_126469760.1">
    <property type="nucleotide sequence ID" value="NZ_RXOE01000002.1"/>
</dbReference>
<evidence type="ECO:0000313" key="9">
    <source>
        <dbReference type="Proteomes" id="UP000267418"/>
    </source>
</evidence>
<dbReference type="InterPro" id="IPR006665">
    <property type="entry name" value="OmpA-like"/>
</dbReference>
<dbReference type="Gene3D" id="3.30.1330.60">
    <property type="entry name" value="OmpA-like domain"/>
    <property type="match status" value="1"/>
</dbReference>
<name>A0A431TM18_9BURK</name>
<dbReference type="PRINTS" id="PR01021">
    <property type="entry name" value="OMPADOMAIN"/>
</dbReference>
<dbReference type="AlphaFoldDB" id="A0A431TM18"/>
<dbReference type="GO" id="GO:0009279">
    <property type="term" value="C:cell outer membrane"/>
    <property type="evidence" value="ECO:0007669"/>
    <property type="project" value="UniProtKB-SubCell"/>
</dbReference>
<feature type="region of interest" description="Disordered" evidence="5">
    <location>
        <begin position="316"/>
        <end position="341"/>
    </location>
</feature>
<sequence>MAHSISALRLVAGLRWQQLLAGAALLAAAAFSSAAEPAKDHPLVGRYEGSVMDAFQSKNYDEVGLIREPIQTWGDPRPAPNRLQVAGKVSLYYYHLPEGRSLLEVQRNYEASLKAKGFQMLFSCASNDGSCYRKDPDRSGPNTDVSALADAVDTPEWPMIGLGRNYVSTYFGTGGRYLLAQYDNPNGGKVYASIALAEGNFRGNFAFVKVVEAKAMETGKIVFVDATAMQKSLAESGRVNLYGIHFDLDKDNIKPDSQPTLDEIAKLMRNNPQLRVQVVGHTDAQGEEGHNADLSRRRSVAVIAALAKTGLDARRFSSRGAGSKEPVAPNTSEDGRAKNRRVELLRL</sequence>
<evidence type="ECO:0000256" key="2">
    <source>
        <dbReference type="ARBA" id="ARBA00023136"/>
    </source>
</evidence>
<keyword evidence="3" id="KW-0998">Cell outer membrane</keyword>
<dbReference type="InterPro" id="IPR006664">
    <property type="entry name" value="OMP_bac"/>
</dbReference>
<feature type="signal peptide" evidence="6">
    <location>
        <begin position="1"/>
        <end position="34"/>
    </location>
</feature>
<dbReference type="SUPFAM" id="SSF103088">
    <property type="entry name" value="OmpA-like"/>
    <property type="match status" value="1"/>
</dbReference>
<gene>
    <name evidence="8" type="ORF">EJP69_09880</name>
</gene>
<dbReference type="CDD" id="cd07185">
    <property type="entry name" value="OmpA_C-like"/>
    <property type="match status" value="1"/>
</dbReference>
<feature type="domain" description="OmpA-like" evidence="7">
    <location>
        <begin position="233"/>
        <end position="347"/>
    </location>
</feature>
<dbReference type="EMBL" id="RXOE01000002">
    <property type="protein sequence ID" value="RTQ34713.1"/>
    <property type="molecule type" value="Genomic_DNA"/>
</dbReference>
<feature type="chain" id="PRO_5019410327" evidence="6">
    <location>
        <begin position="35"/>
        <end position="347"/>
    </location>
</feature>
<evidence type="ECO:0000313" key="8">
    <source>
        <dbReference type="EMBL" id="RTQ34713.1"/>
    </source>
</evidence>
<proteinExistence type="predicted"/>
<keyword evidence="9" id="KW-1185">Reference proteome</keyword>
<dbReference type="Pfam" id="PF00691">
    <property type="entry name" value="OmpA"/>
    <property type="match status" value="1"/>
</dbReference>
<keyword evidence="2 4" id="KW-0472">Membrane</keyword>
<accession>A0A431TM18</accession>
<comment type="subcellular location">
    <subcellularLocation>
        <location evidence="1">Cell outer membrane</location>
    </subcellularLocation>
</comment>
<dbReference type="PROSITE" id="PS51123">
    <property type="entry name" value="OMPA_2"/>
    <property type="match status" value="1"/>
</dbReference>
<evidence type="ECO:0000256" key="6">
    <source>
        <dbReference type="SAM" id="SignalP"/>
    </source>
</evidence>
<reference evidence="8 9" key="1">
    <citation type="submission" date="2018-12" db="EMBL/GenBank/DDBJ databases">
        <title>The genome of Variovorax gossypii DSM 100435.</title>
        <authorList>
            <person name="Gao J."/>
            <person name="Sun J."/>
        </authorList>
    </citation>
    <scope>NUCLEOTIDE SEQUENCE [LARGE SCALE GENOMIC DNA]</scope>
    <source>
        <strain evidence="8 9">DSM 100435</strain>
    </source>
</reference>
<evidence type="ECO:0000256" key="1">
    <source>
        <dbReference type="ARBA" id="ARBA00004442"/>
    </source>
</evidence>
<dbReference type="InterPro" id="IPR050330">
    <property type="entry name" value="Bact_OuterMem_StrucFunc"/>
</dbReference>
<evidence type="ECO:0000259" key="7">
    <source>
        <dbReference type="PROSITE" id="PS51123"/>
    </source>
</evidence>
<dbReference type="Proteomes" id="UP000267418">
    <property type="component" value="Unassembled WGS sequence"/>
</dbReference>
<evidence type="ECO:0000256" key="5">
    <source>
        <dbReference type="SAM" id="MobiDB-lite"/>
    </source>
</evidence>